<dbReference type="Pfam" id="PF00626">
    <property type="entry name" value="Gelsolin"/>
    <property type="match status" value="1"/>
</dbReference>
<dbReference type="InterPro" id="IPR000340">
    <property type="entry name" value="Dual-sp_phosphatase_cat-dom"/>
</dbReference>
<dbReference type="InterPro" id="IPR020422">
    <property type="entry name" value="TYR_PHOSPHATASE_DUAL_dom"/>
</dbReference>
<dbReference type="InterPro" id="IPR016130">
    <property type="entry name" value="Tyr_Pase_AS"/>
</dbReference>
<keyword evidence="7" id="KW-1185">Reference proteome</keyword>
<name>A0AAV3R2M8_LITER</name>
<dbReference type="AlphaFoldDB" id="A0AAV3R2M8"/>
<feature type="compositionally biased region" description="Low complexity" evidence="3">
    <location>
        <begin position="455"/>
        <end position="467"/>
    </location>
</feature>
<dbReference type="Gene3D" id="3.40.20.10">
    <property type="entry name" value="Severin"/>
    <property type="match status" value="1"/>
</dbReference>
<dbReference type="Proteomes" id="UP001454036">
    <property type="component" value="Unassembled WGS sequence"/>
</dbReference>
<evidence type="ECO:0000256" key="1">
    <source>
        <dbReference type="ARBA" id="ARBA00022801"/>
    </source>
</evidence>
<dbReference type="SUPFAM" id="SSF55753">
    <property type="entry name" value="Actin depolymerizing proteins"/>
    <property type="match status" value="2"/>
</dbReference>
<proteinExistence type="predicted"/>
<dbReference type="CDD" id="cd14498">
    <property type="entry name" value="DSP"/>
    <property type="match status" value="1"/>
</dbReference>
<feature type="region of interest" description="Disordered" evidence="3">
    <location>
        <begin position="514"/>
        <end position="561"/>
    </location>
</feature>
<feature type="region of interest" description="Disordered" evidence="3">
    <location>
        <begin position="451"/>
        <end position="472"/>
    </location>
</feature>
<evidence type="ECO:0000259" key="5">
    <source>
        <dbReference type="PROSITE" id="PS50056"/>
    </source>
</evidence>
<evidence type="ECO:0000256" key="3">
    <source>
        <dbReference type="SAM" id="MobiDB-lite"/>
    </source>
</evidence>
<dbReference type="PROSITE" id="PS00383">
    <property type="entry name" value="TYR_PHOSPHATASE_1"/>
    <property type="match status" value="1"/>
</dbReference>
<dbReference type="InterPro" id="IPR029021">
    <property type="entry name" value="Prot-tyrosine_phosphatase-like"/>
</dbReference>
<keyword evidence="1" id="KW-0378">Hydrolase</keyword>
<dbReference type="Gene3D" id="3.90.190.10">
    <property type="entry name" value="Protein tyrosine phosphatase superfamily"/>
    <property type="match status" value="1"/>
</dbReference>
<dbReference type="InterPro" id="IPR007123">
    <property type="entry name" value="Gelsolin-like_dom"/>
</dbReference>
<dbReference type="Pfam" id="PF25466">
    <property type="entry name" value="MPK1_gelsolin_C"/>
    <property type="match status" value="1"/>
</dbReference>
<dbReference type="PROSITE" id="PS50054">
    <property type="entry name" value="TYR_PHOSPHATASE_DUAL"/>
    <property type="match status" value="1"/>
</dbReference>
<dbReference type="Pfam" id="PF00782">
    <property type="entry name" value="DSPc"/>
    <property type="match status" value="1"/>
</dbReference>
<evidence type="ECO:0000313" key="7">
    <source>
        <dbReference type="Proteomes" id="UP001454036"/>
    </source>
</evidence>
<evidence type="ECO:0000256" key="2">
    <source>
        <dbReference type="ARBA" id="ARBA00022912"/>
    </source>
</evidence>
<dbReference type="SMART" id="SM00195">
    <property type="entry name" value="DSPc"/>
    <property type="match status" value="1"/>
</dbReference>
<dbReference type="EMBL" id="BAABME010006768">
    <property type="protein sequence ID" value="GAA0169247.1"/>
    <property type="molecule type" value="Genomic_DNA"/>
</dbReference>
<sequence length="799" mass="88603">MLGEDVNVLPPVRNVKTYARSASWTERSPTKFNAKPKFNSKARASLPPLQPLSINKPSFNDWPTPGSDDLGVWLNSPMPAVKGFLTPREGLGTELGEREVELPGGELAFFNKECSKIVEYIFLGSDAVAKNRDVLLKNGVTHVLNCVGFACPECFKDDFVYKTLWLKDSASEDITSVLYDVFDYFEDVRDQEGRVFVHCRQGVSRSTSLVIAYLMWKEEQSFEDAFQYVKGARRVANPNMGFASQLLQCQKRVHALPPTPSSVLRMYRMAPHSPYDPLHLVPKLLDEPGIEGLDSRGAFIVHIPLVIYVWIGKHCLSMLAENAEAAAFQVIRYEKAPSPAVIIKEGEEPSEFWGALGIDMAMIENSSVSQRQVQSYNIDFEIFHKAVTDGVVPPLSFSGDETATRLPAMETGWSRLRGKFLRSKMKDVVTLAELSSTTPEGNHDLEMADAYEEAGSSSSPVGPSSPSIVLNDSQDRIRPGLMKDSGLKQSVALDPIMPSNRSFTSLESYSRPASSYASDSFSPSNSEISSSFTFSPSSSNGSDLSLSAQPSPSGPDTNDLYYSNVGPLEDSGCLLQSEKSCPPDEIYSASNTRKPCKGWPPVKRTFKVLAESRPNISTATKKLPSVDEESENSAVLVRPYSFSIGQEEELMMDAESEKSMEDTEDTLLNSYIELPHRVEEEVNVVVYNWPSMDKVEKPYDALDSGSVYIILISEESTTNDTANVVSYVWVGGKVSWKGTQNRLISPKSIGQDVHMWMSTVGQQVLRERGLATDCHIQIIKEDEEPEHLLKYLSYSFQKS</sequence>
<evidence type="ECO:0000259" key="4">
    <source>
        <dbReference type="PROSITE" id="PS50054"/>
    </source>
</evidence>
<reference evidence="6 7" key="1">
    <citation type="submission" date="2024-01" db="EMBL/GenBank/DDBJ databases">
        <title>The complete chloroplast genome sequence of Lithospermum erythrorhizon: insights into the phylogenetic relationship among Boraginaceae species and the maternal lineages of purple gromwells.</title>
        <authorList>
            <person name="Okada T."/>
            <person name="Watanabe K."/>
        </authorList>
    </citation>
    <scope>NUCLEOTIDE SEQUENCE [LARGE SCALE GENOMIC DNA]</scope>
</reference>
<comment type="caution">
    <text evidence="6">The sequence shown here is derived from an EMBL/GenBank/DDBJ whole genome shotgun (WGS) entry which is preliminary data.</text>
</comment>
<dbReference type="InterPro" id="IPR029006">
    <property type="entry name" value="ADF-H/Gelsolin-like_dom_sf"/>
</dbReference>
<accession>A0AAV3R2M8</accession>
<protein>
    <submittedName>
        <fullName evidence="6">Uncharacterized protein</fullName>
    </submittedName>
</protein>
<dbReference type="PROSITE" id="PS50056">
    <property type="entry name" value="TYR_PHOSPHATASE_2"/>
    <property type="match status" value="1"/>
</dbReference>
<feature type="domain" description="Tyrosine specific protein phosphatases" evidence="5">
    <location>
        <begin position="182"/>
        <end position="233"/>
    </location>
</feature>
<evidence type="ECO:0000313" key="6">
    <source>
        <dbReference type="EMBL" id="GAA0169247.1"/>
    </source>
</evidence>
<keyword evidence="2" id="KW-0904">Protein phosphatase</keyword>
<dbReference type="PANTHER" id="PTHR46381:SF2">
    <property type="entry name" value="MAP KINASE PHOSPHATASE"/>
    <property type="match status" value="1"/>
</dbReference>
<feature type="compositionally biased region" description="Low complexity" evidence="3">
    <location>
        <begin position="514"/>
        <end position="547"/>
    </location>
</feature>
<gene>
    <name evidence="6" type="ORF">LIER_23773</name>
</gene>
<organism evidence="6 7">
    <name type="scientific">Lithospermum erythrorhizon</name>
    <name type="common">Purple gromwell</name>
    <name type="synonym">Lithospermum officinale var. erythrorhizon</name>
    <dbReference type="NCBI Taxonomy" id="34254"/>
    <lineage>
        <taxon>Eukaryota</taxon>
        <taxon>Viridiplantae</taxon>
        <taxon>Streptophyta</taxon>
        <taxon>Embryophyta</taxon>
        <taxon>Tracheophyta</taxon>
        <taxon>Spermatophyta</taxon>
        <taxon>Magnoliopsida</taxon>
        <taxon>eudicotyledons</taxon>
        <taxon>Gunneridae</taxon>
        <taxon>Pentapetalae</taxon>
        <taxon>asterids</taxon>
        <taxon>lamiids</taxon>
        <taxon>Boraginales</taxon>
        <taxon>Boraginaceae</taxon>
        <taxon>Boraginoideae</taxon>
        <taxon>Lithospermeae</taxon>
        <taxon>Lithospermum</taxon>
    </lineage>
</organism>
<dbReference type="PANTHER" id="PTHR46381">
    <property type="entry name" value="MKPA PROTEIN"/>
    <property type="match status" value="1"/>
</dbReference>
<dbReference type="InterPro" id="IPR000387">
    <property type="entry name" value="Tyr_Pase_dom"/>
</dbReference>
<dbReference type="GO" id="GO:0004721">
    <property type="term" value="F:phosphoprotein phosphatase activity"/>
    <property type="evidence" value="ECO:0007669"/>
    <property type="project" value="UniProtKB-KW"/>
</dbReference>
<feature type="domain" description="Tyrosine-protein phosphatase" evidence="4">
    <location>
        <begin position="113"/>
        <end position="255"/>
    </location>
</feature>
<dbReference type="InterPro" id="IPR057528">
    <property type="entry name" value="MPK1_C"/>
</dbReference>
<dbReference type="SUPFAM" id="SSF52799">
    <property type="entry name" value="(Phosphotyrosine protein) phosphatases II"/>
    <property type="match status" value="1"/>
</dbReference>